<accession>A0A3B0V755</accession>
<name>A0A3B0V755_9ZZZZ</name>
<keyword evidence="2" id="KW-0479">Metal-binding</keyword>
<dbReference type="EMBL" id="UOEZ01000043">
    <property type="protein sequence ID" value="VAW36750.1"/>
    <property type="molecule type" value="Genomic_DNA"/>
</dbReference>
<feature type="domain" description="Iron-binding zinc finger CDGSH type" evidence="5">
    <location>
        <begin position="9"/>
        <end position="45"/>
    </location>
</feature>
<keyword evidence="3" id="KW-0408">Iron</keyword>
<dbReference type="EC" id="1.4.1.13" evidence="6"/>
<evidence type="ECO:0000256" key="1">
    <source>
        <dbReference type="ARBA" id="ARBA00022714"/>
    </source>
</evidence>
<evidence type="ECO:0000256" key="4">
    <source>
        <dbReference type="ARBA" id="ARBA00023014"/>
    </source>
</evidence>
<keyword evidence="6" id="KW-0560">Oxidoreductase</keyword>
<dbReference type="PANTHER" id="PTHR46491:SF3">
    <property type="entry name" value="CDGSH IRON-SULFUR DOMAIN-CONTAINING PROTEIN 3, MITOCHONDRIAL"/>
    <property type="match status" value="1"/>
</dbReference>
<dbReference type="InterPro" id="IPR042216">
    <property type="entry name" value="MitoNEET_CISD"/>
</dbReference>
<reference evidence="6" key="1">
    <citation type="submission" date="2018-06" db="EMBL/GenBank/DDBJ databases">
        <authorList>
            <person name="Zhirakovskaya E."/>
        </authorList>
    </citation>
    <scope>NUCLEOTIDE SEQUENCE</scope>
</reference>
<keyword evidence="4" id="KW-0411">Iron-sulfur</keyword>
<feature type="domain" description="Iron-binding zinc finger CDGSH type" evidence="5">
    <location>
        <begin position="46"/>
        <end position="77"/>
    </location>
</feature>
<dbReference type="InterPro" id="IPR018967">
    <property type="entry name" value="FeS-contain_CDGSH-typ"/>
</dbReference>
<evidence type="ECO:0000256" key="3">
    <source>
        <dbReference type="ARBA" id="ARBA00023004"/>
    </source>
</evidence>
<dbReference type="GO" id="GO:0004355">
    <property type="term" value="F:glutamate synthase (NADPH) activity"/>
    <property type="evidence" value="ECO:0007669"/>
    <property type="project" value="UniProtKB-EC"/>
</dbReference>
<dbReference type="Gene3D" id="3.40.5.90">
    <property type="entry name" value="CDGSH iron-sulfur domain, mitoNEET-type"/>
    <property type="match status" value="2"/>
</dbReference>
<dbReference type="GO" id="GO:0046872">
    <property type="term" value="F:metal ion binding"/>
    <property type="evidence" value="ECO:0007669"/>
    <property type="project" value="UniProtKB-KW"/>
</dbReference>
<evidence type="ECO:0000259" key="5">
    <source>
        <dbReference type="SMART" id="SM00704"/>
    </source>
</evidence>
<organism evidence="6">
    <name type="scientific">hydrothermal vent metagenome</name>
    <dbReference type="NCBI Taxonomy" id="652676"/>
    <lineage>
        <taxon>unclassified sequences</taxon>
        <taxon>metagenomes</taxon>
        <taxon>ecological metagenomes</taxon>
    </lineage>
</organism>
<dbReference type="SMART" id="SM00704">
    <property type="entry name" value="ZnF_CDGSH"/>
    <property type="match status" value="2"/>
</dbReference>
<dbReference type="PANTHER" id="PTHR46491">
    <property type="entry name" value="CDGSH IRON SULFUR DOMAIN PROTEIN HOMOLOG"/>
    <property type="match status" value="1"/>
</dbReference>
<protein>
    <submittedName>
        <fullName evidence="6">Glutamate synthase [NADPH] large chain</fullName>
        <ecNumber evidence="6">1.4.1.13</ecNumber>
    </submittedName>
</protein>
<dbReference type="GO" id="GO:0051537">
    <property type="term" value="F:2 iron, 2 sulfur cluster binding"/>
    <property type="evidence" value="ECO:0007669"/>
    <property type="project" value="UniProtKB-KW"/>
</dbReference>
<dbReference type="GO" id="GO:0005739">
    <property type="term" value="C:mitochondrion"/>
    <property type="evidence" value="ECO:0007669"/>
    <property type="project" value="TreeGrafter"/>
</dbReference>
<evidence type="ECO:0000313" key="6">
    <source>
        <dbReference type="EMBL" id="VAW36750.1"/>
    </source>
</evidence>
<gene>
    <name evidence="6" type="ORF">MNBD_DELTA02-677</name>
</gene>
<dbReference type="Pfam" id="PF09360">
    <property type="entry name" value="zf-CDGSH"/>
    <property type="match status" value="1"/>
</dbReference>
<dbReference type="InterPro" id="IPR052950">
    <property type="entry name" value="CISD"/>
</dbReference>
<proteinExistence type="predicted"/>
<sequence length="78" mass="8606">MSEPTVAAKNAMVMELEAGDYYWCACGRSEKQPFCDGAHKGTDFTPLKFTLDTKKTVPMCMCKHTESPPFCDGAHAKL</sequence>
<keyword evidence="1" id="KW-0001">2Fe-2S</keyword>
<dbReference type="AlphaFoldDB" id="A0A3B0V755"/>
<evidence type="ECO:0000256" key="2">
    <source>
        <dbReference type="ARBA" id="ARBA00022723"/>
    </source>
</evidence>